<accession>A0A1C4VB86</accession>
<gene>
    <name evidence="3" type="ORF">GA0070561_1840</name>
</gene>
<reference evidence="3 4" key="1">
    <citation type="submission" date="2016-06" db="EMBL/GenBank/DDBJ databases">
        <authorList>
            <person name="Kjaerup R.B."/>
            <person name="Dalgaard T.S."/>
            <person name="Juul-Madsen H.R."/>
        </authorList>
    </citation>
    <scope>NUCLEOTIDE SEQUENCE [LARGE SCALE GENOMIC DNA]</scope>
    <source>
        <strain evidence="3 4">DSM 44871</strain>
    </source>
</reference>
<protein>
    <submittedName>
        <fullName evidence="3">Uncharacterized protein</fullName>
    </submittedName>
</protein>
<keyword evidence="2" id="KW-1133">Transmembrane helix</keyword>
<dbReference type="AlphaFoldDB" id="A0A1C4VB86"/>
<dbReference type="Proteomes" id="UP000198864">
    <property type="component" value="Unassembled WGS sequence"/>
</dbReference>
<keyword evidence="2" id="KW-0812">Transmembrane</keyword>
<dbReference type="RefSeq" id="WP_091396831.1">
    <property type="nucleotide sequence ID" value="NZ_FMCR01000001.1"/>
</dbReference>
<feature type="transmembrane region" description="Helical" evidence="2">
    <location>
        <begin position="37"/>
        <end position="59"/>
    </location>
</feature>
<name>A0A1C4VB86_9ACTN</name>
<feature type="region of interest" description="Disordered" evidence="1">
    <location>
        <begin position="63"/>
        <end position="118"/>
    </location>
</feature>
<organism evidence="3 4">
    <name type="scientific">Micromonospora saelicesensis</name>
    <dbReference type="NCBI Taxonomy" id="285676"/>
    <lineage>
        <taxon>Bacteria</taxon>
        <taxon>Bacillati</taxon>
        <taxon>Actinomycetota</taxon>
        <taxon>Actinomycetes</taxon>
        <taxon>Micromonosporales</taxon>
        <taxon>Micromonosporaceae</taxon>
        <taxon>Micromonospora</taxon>
    </lineage>
</organism>
<evidence type="ECO:0000313" key="4">
    <source>
        <dbReference type="Proteomes" id="UP000198864"/>
    </source>
</evidence>
<dbReference type="STRING" id="285676.GA0070561_1840"/>
<dbReference type="EMBL" id="FMCR01000001">
    <property type="protein sequence ID" value="SCE81237.1"/>
    <property type="molecule type" value="Genomic_DNA"/>
</dbReference>
<evidence type="ECO:0000313" key="3">
    <source>
        <dbReference type="EMBL" id="SCE81237.1"/>
    </source>
</evidence>
<feature type="compositionally biased region" description="Low complexity" evidence="1">
    <location>
        <begin position="70"/>
        <end position="97"/>
    </location>
</feature>
<proteinExistence type="predicted"/>
<evidence type="ECO:0000256" key="1">
    <source>
        <dbReference type="SAM" id="MobiDB-lite"/>
    </source>
</evidence>
<keyword evidence="2" id="KW-0472">Membrane</keyword>
<sequence>MPDQPFVELFQDTEHLSWAPTEQVRERGRRRTRQTRIAAALAGVVAVALVATGAVALAGGREGAPTPVLPATGSPTPTPTPSATSVAPRPSTTSTTPAAPPSSPSRTSGRPSAGSTNPAIPAAAMLQLSDLPAGFTRTEGDIDGDWSLESVSIYCREAPSWTSNGRLAQRTVSFDSPTDSMIQRVVRYSAGNAALDMDGVRALFTGCKTSGAASSTSVLADGLGAGDEALLVGSDIEGVRSRWLVVRQGDLVAQVALDMDTTPKEARRYARPVAQRLCAGTDTC</sequence>
<feature type="compositionally biased region" description="Low complexity" evidence="1">
    <location>
        <begin position="104"/>
        <end position="116"/>
    </location>
</feature>
<evidence type="ECO:0000256" key="2">
    <source>
        <dbReference type="SAM" id="Phobius"/>
    </source>
</evidence>